<gene>
    <name evidence="1" type="ORF">NIES2119_28855</name>
</gene>
<evidence type="ECO:0000313" key="1">
    <source>
        <dbReference type="EMBL" id="OKH31350.1"/>
    </source>
</evidence>
<organism evidence="1 2">
    <name type="scientific">[Phormidium ambiguum] IAM M-71</name>
    <dbReference type="NCBI Taxonomy" id="454136"/>
    <lineage>
        <taxon>Bacteria</taxon>
        <taxon>Bacillati</taxon>
        <taxon>Cyanobacteriota</taxon>
        <taxon>Cyanophyceae</taxon>
        <taxon>Oscillatoriophycideae</taxon>
        <taxon>Aerosakkonematales</taxon>
        <taxon>Aerosakkonemataceae</taxon>
        <taxon>Floridanema</taxon>
    </lineage>
</organism>
<reference evidence="1 2" key="1">
    <citation type="submission" date="2016-11" db="EMBL/GenBank/DDBJ databases">
        <title>Draft Genome Sequences of Nine Cyanobacterial Strains from Diverse Habitats.</title>
        <authorList>
            <person name="Zhu T."/>
            <person name="Hou S."/>
            <person name="Lu X."/>
            <person name="Hess W.R."/>
        </authorList>
    </citation>
    <scope>NUCLEOTIDE SEQUENCE [LARGE SCALE GENOMIC DNA]</scope>
    <source>
        <strain evidence="1 2">IAM M-71</strain>
    </source>
</reference>
<dbReference type="AlphaFoldDB" id="A0A1U7I505"/>
<evidence type="ECO:0000313" key="2">
    <source>
        <dbReference type="Proteomes" id="UP000185860"/>
    </source>
</evidence>
<dbReference type="EMBL" id="MRCE01000051">
    <property type="protein sequence ID" value="OKH31350.1"/>
    <property type="molecule type" value="Genomic_DNA"/>
</dbReference>
<name>A0A1U7I505_9CYAN</name>
<dbReference type="OrthoDB" id="516655at2"/>
<comment type="caution">
    <text evidence="1">The sequence shown here is derived from an EMBL/GenBank/DDBJ whole genome shotgun (WGS) entry which is preliminary data.</text>
</comment>
<proteinExistence type="predicted"/>
<dbReference type="Proteomes" id="UP000185860">
    <property type="component" value="Unassembled WGS sequence"/>
</dbReference>
<protein>
    <submittedName>
        <fullName evidence="1">Uncharacterized protein</fullName>
    </submittedName>
</protein>
<accession>A0A1U7I505</accession>
<sequence length="144" mass="16596">MPVSSYELDREVFQLLKNGKRQLDNWQGAASSIADYVASWGVERFWAMSRSQALLGGRMPDAATGSEEEKRYFAWGVARVVLCKIVGNDLRIQETMTTEDFQNRFQNLDFNQQVLLTDLLMEISDTIQFWTMRLKDAKDCNTQV</sequence>
<dbReference type="RefSeq" id="WP_073596939.1">
    <property type="nucleotide sequence ID" value="NZ_MRCE01000051.1"/>
</dbReference>